<evidence type="ECO:0000313" key="3">
    <source>
        <dbReference type="Proteomes" id="UP000688137"/>
    </source>
</evidence>
<organism evidence="2 3">
    <name type="scientific">Paramecium primaurelia</name>
    <dbReference type="NCBI Taxonomy" id="5886"/>
    <lineage>
        <taxon>Eukaryota</taxon>
        <taxon>Sar</taxon>
        <taxon>Alveolata</taxon>
        <taxon>Ciliophora</taxon>
        <taxon>Intramacronucleata</taxon>
        <taxon>Oligohymenophorea</taxon>
        <taxon>Peniculida</taxon>
        <taxon>Parameciidae</taxon>
        <taxon>Paramecium</taxon>
    </lineage>
</organism>
<keyword evidence="3" id="KW-1185">Reference proteome</keyword>
<evidence type="ECO:0000313" key="2">
    <source>
        <dbReference type="EMBL" id="CAD8065914.1"/>
    </source>
</evidence>
<feature type="coiled-coil region" evidence="1">
    <location>
        <begin position="315"/>
        <end position="483"/>
    </location>
</feature>
<sequence>MNINYLYQQIEDQDEQIEKATKVIETLTAEIETQQKEIIRLKYENEYLNSQNKILEKEKLALQKESNNIDTIKKCEIRQKQINVNQKEKIEKYQTLWSQQELNYNNTIIELNENIKQLQLQNEEKQNDLELLFKQSQQQQLAINQVMEILEQKEQELQQLNQYLNNQKENTDNFSTLYKQDIENLKKFTENLFIQSDKNIIMQINKNKTSKNNTSSKDINQTHQIAQQYKEEQKDESHIYDIILRQSKYINEIYTKLQNTISNEQLSEFIVQVNYMRQYFEIMQNKIQDINIERNIIHQAYMNLVQQNKTQQSYIEQLLMMIKNYQNNNNNEVEMINNINQLDINILDPINENMQKLLSTYQSSLIAKDEEKMSLERQNVKLQQKLDQLQSQQQQLMQTSQQSQQLVSLLQNPKKQVKNNNNNVNNKMEQLEKENSQLIEQLNELSKEHEETVKMLDKAITQLEQQTETIQKFEQEQQNNKLKSKNSFIETQQPTTQLIESQIDKFLESCSLLPPLKSQSDSVVQKTNILIDLVTMLTDSQHDILQKLLVTFLVTRDNKSLQGFEKDFSTLKSIRHNIGILDYLDQLECLKNDLLNIIEKELKCEYAIPYGKSILIQVLNLIAQKYMEIVQKDTQSIEKQMKKYKNHIVIYKMYKQWKECILDFSEIIFEIIESIDHIGQPQFESKLNQQIEKLNYNFIDNFDD</sequence>
<dbReference type="Proteomes" id="UP000688137">
    <property type="component" value="Unassembled WGS sequence"/>
</dbReference>
<feature type="coiled-coil region" evidence="1">
    <location>
        <begin position="101"/>
        <end position="170"/>
    </location>
</feature>
<accession>A0A8S1LTR9</accession>
<reference evidence="2" key="1">
    <citation type="submission" date="2021-01" db="EMBL/GenBank/DDBJ databases">
        <authorList>
            <consortium name="Genoscope - CEA"/>
            <person name="William W."/>
        </authorList>
    </citation>
    <scope>NUCLEOTIDE SEQUENCE</scope>
</reference>
<evidence type="ECO:0000256" key="1">
    <source>
        <dbReference type="SAM" id="Coils"/>
    </source>
</evidence>
<proteinExistence type="predicted"/>
<dbReference type="OMA" id="ELKCEYA"/>
<feature type="coiled-coil region" evidence="1">
    <location>
        <begin position="10"/>
        <end position="65"/>
    </location>
</feature>
<comment type="caution">
    <text evidence="2">The sequence shown here is derived from an EMBL/GenBank/DDBJ whole genome shotgun (WGS) entry which is preliminary data.</text>
</comment>
<gene>
    <name evidence="2" type="ORF">PPRIM_AZ9-3.1.T0380174</name>
</gene>
<dbReference type="EMBL" id="CAJJDM010000037">
    <property type="protein sequence ID" value="CAD8065914.1"/>
    <property type="molecule type" value="Genomic_DNA"/>
</dbReference>
<keyword evidence="1" id="KW-0175">Coiled coil</keyword>
<name>A0A8S1LTR9_PARPR</name>
<protein>
    <submittedName>
        <fullName evidence="2">Uncharacterized protein</fullName>
    </submittedName>
</protein>
<dbReference type="AlphaFoldDB" id="A0A8S1LTR9"/>